<sequence length="198" mass="21342">SLARPDGNLTGISTFNLKLMPKRLELLSELLPQAKVLALLAEPNIPITEPMTRDVQEAARTKGVQLQILQASSESEIDAAFATLVQLQVGGLLVAPPPSFSIQRERIFALASRVSVPMMSDTRAYVEAGGLISYGPRLAGMWRQVGIYVGKIIKGAKPDDLPVQQPTTFELVINLKTANALGLNVPSSILTRADEVID</sequence>
<feature type="non-terminal residue" evidence="1">
    <location>
        <position position="1"/>
    </location>
</feature>
<reference evidence="1" key="1">
    <citation type="submission" date="2020-06" db="EMBL/GenBank/DDBJ databases">
        <title>Legume-microbial interactions unlock mineral nutrients during tropical forest succession.</title>
        <authorList>
            <person name="Epihov D.Z."/>
        </authorList>
    </citation>
    <scope>NUCLEOTIDE SEQUENCE [LARGE SCALE GENOMIC DNA]</scope>
    <source>
        <strain evidence="1">Pan2503</strain>
    </source>
</reference>
<gene>
    <name evidence="1" type="ORF">HRJ53_15660</name>
</gene>
<dbReference type="AlphaFoldDB" id="A0A7V8SY01"/>
<proteinExistence type="predicted"/>
<organism evidence="1 2">
    <name type="scientific">Candidatus Acidiferrum panamense</name>
    <dbReference type="NCBI Taxonomy" id="2741543"/>
    <lineage>
        <taxon>Bacteria</taxon>
        <taxon>Pseudomonadati</taxon>
        <taxon>Acidobacteriota</taxon>
        <taxon>Terriglobia</taxon>
        <taxon>Candidatus Acidiferrales</taxon>
        <taxon>Candidatus Acidiferrum</taxon>
    </lineage>
</organism>
<dbReference type="InterPro" id="IPR007487">
    <property type="entry name" value="ABC_transpt-TYRBP-like"/>
</dbReference>
<dbReference type="PANTHER" id="PTHR35271:SF1">
    <property type="entry name" value="ABC TRANSPORTER, SUBSTRATE-BINDING LIPOPROTEIN"/>
    <property type="match status" value="1"/>
</dbReference>
<dbReference type="Gene3D" id="3.40.50.2300">
    <property type="match status" value="1"/>
</dbReference>
<evidence type="ECO:0000313" key="2">
    <source>
        <dbReference type="Proteomes" id="UP000567293"/>
    </source>
</evidence>
<accession>A0A7V8SY01</accession>
<comment type="caution">
    <text evidence="1">The sequence shown here is derived from an EMBL/GenBank/DDBJ whole genome shotgun (WGS) entry which is preliminary data.</text>
</comment>
<dbReference type="PANTHER" id="PTHR35271">
    <property type="entry name" value="ABC TRANSPORTER, SUBSTRATE-BINDING LIPOPROTEIN-RELATED"/>
    <property type="match status" value="1"/>
</dbReference>
<dbReference type="Proteomes" id="UP000567293">
    <property type="component" value="Unassembled WGS sequence"/>
</dbReference>
<protein>
    <submittedName>
        <fullName evidence="1">ABC transporter substrate-binding protein</fullName>
    </submittedName>
</protein>
<dbReference type="Pfam" id="PF04392">
    <property type="entry name" value="ABC_sub_bind"/>
    <property type="match status" value="1"/>
</dbReference>
<keyword evidence="2" id="KW-1185">Reference proteome</keyword>
<dbReference type="EMBL" id="JACDQQ010001504">
    <property type="protein sequence ID" value="MBA0086416.1"/>
    <property type="molecule type" value="Genomic_DNA"/>
</dbReference>
<evidence type="ECO:0000313" key="1">
    <source>
        <dbReference type="EMBL" id="MBA0086416.1"/>
    </source>
</evidence>
<dbReference type="CDD" id="cd06325">
    <property type="entry name" value="PBP1_ABC_unchar_transporter"/>
    <property type="match status" value="1"/>
</dbReference>
<name>A0A7V8SY01_9BACT</name>